<dbReference type="AlphaFoldDB" id="A0A5D3F7A4"/>
<dbReference type="Proteomes" id="UP000323505">
    <property type="component" value="Unassembled WGS sequence"/>
</dbReference>
<comment type="caution">
    <text evidence="1">The sequence shown here is derived from an EMBL/GenBank/DDBJ whole genome shotgun (WGS) entry which is preliminary data.</text>
</comment>
<organism evidence="1 2">
    <name type="scientific">Actinomadura decatromicini</name>
    <dbReference type="NCBI Taxonomy" id="2604572"/>
    <lineage>
        <taxon>Bacteria</taxon>
        <taxon>Bacillati</taxon>
        <taxon>Actinomycetota</taxon>
        <taxon>Actinomycetes</taxon>
        <taxon>Streptosporangiales</taxon>
        <taxon>Thermomonosporaceae</taxon>
        <taxon>Actinomadura</taxon>
    </lineage>
</organism>
<keyword evidence="2" id="KW-1185">Reference proteome</keyword>
<proteinExistence type="predicted"/>
<gene>
    <name evidence="1" type="ORF">FXF68_37440</name>
</gene>
<accession>A0A5D3F7A4</accession>
<dbReference type="EMBL" id="VSRQ01000010">
    <property type="protein sequence ID" value="TYK43818.1"/>
    <property type="molecule type" value="Genomic_DNA"/>
</dbReference>
<name>A0A5D3F7A4_9ACTN</name>
<evidence type="ECO:0000313" key="2">
    <source>
        <dbReference type="Proteomes" id="UP000323505"/>
    </source>
</evidence>
<evidence type="ECO:0000313" key="1">
    <source>
        <dbReference type="EMBL" id="TYK43818.1"/>
    </source>
</evidence>
<dbReference type="RefSeq" id="WP_148767549.1">
    <property type="nucleotide sequence ID" value="NZ_VSRQ01000010.1"/>
</dbReference>
<sequence>MTTSSVRLKALIQERHWQTHRTFVAEYDEAARKVDPVLVGQAPSRAQLHRWMSGELKGLPYADHCRVLEKMFPGWTAEQLFERVTDEQPPPQGPAAISVDAPAQAKDLLTAIDQRLQTPAGEVEWGTARTPPATVAPALVNTVEGVSDEARKLGRRLLELQQVLRLDEEETTQLAALSGNIVELSMTADLDIGQDGWSQLIYRHQLLNLSDKPMTRLAREVWFENTEERLTIVPNADSERRIMIQRIHDTANLSKFACQISPPIQPGESTTIAFTVSGGQFVEDHYWRQAIPRYLRHYTLRVRHRGAGQLLRCTASEEHPDGSENSAEDDLVWDYEGDDVVMTLTRNYLRPNQAITLRWDVPHESA</sequence>
<reference evidence="1 2" key="1">
    <citation type="submission" date="2019-08" db="EMBL/GenBank/DDBJ databases">
        <title>Actinomadura sp. nov. CYP1-5 isolated from mountain soil.</title>
        <authorList>
            <person name="Songsumanus A."/>
            <person name="Kuncharoen N."/>
            <person name="Kudo T."/>
            <person name="Yuki M."/>
            <person name="Igarashi Y."/>
            <person name="Tanasupawat S."/>
        </authorList>
    </citation>
    <scope>NUCLEOTIDE SEQUENCE [LARGE SCALE GENOMIC DNA]</scope>
    <source>
        <strain evidence="1 2">CYP1-5</strain>
    </source>
</reference>
<protein>
    <submittedName>
        <fullName evidence="1">Uncharacterized protein</fullName>
    </submittedName>
</protein>